<evidence type="ECO:0000313" key="3">
    <source>
        <dbReference type="EMBL" id="CAB4819789.1"/>
    </source>
</evidence>
<proteinExistence type="predicted"/>
<dbReference type="Gene3D" id="3.30.420.340">
    <property type="entry name" value="UvrC, RNAse H endonuclease domain"/>
    <property type="match status" value="1"/>
</dbReference>
<evidence type="ECO:0000259" key="2">
    <source>
        <dbReference type="PROSITE" id="PS50165"/>
    </source>
</evidence>
<feature type="domain" description="UvrC family homology region profile" evidence="2">
    <location>
        <begin position="4"/>
        <end position="145"/>
    </location>
</feature>
<dbReference type="PANTHER" id="PTHR30562:SF1">
    <property type="entry name" value="UVRABC SYSTEM PROTEIN C"/>
    <property type="match status" value="1"/>
</dbReference>
<dbReference type="InterPro" id="IPR010994">
    <property type="entry name" value="RuvA_2-like"/>
</dbReference>
<dbReference type="EMBL" id="CAFBQR010000033">
    <property type="protein sequence ID" value="CAB5060858.1"/>
    <property type="molecule type" value="Genomic_DNA"/>
</dbReference>
<dbReference type="PROSITE" id="PS50165">
    <property type="entry name" value="UVRC"/>
    <property type="match status" value="1"/>
</dbReference>
<dbReference type="Gene3D" id="1.10.150.20">
    <property type="entry name" value="5' to 3' exonuclease, C-terminal subdomain"/>
    <property type="match status" value="1"/>
</dbReference>
<accession>A0A6J7U9F4</accession>
<protein>
    <submittedName>
        <fullName evidence="4">Unannotated protein</fullName>
    </submittedName>
</protein>
<evidence type="ECO:0000313" key="4">
    <source>
        <dbReference type="EMBL" id="CAB5060858.1"/>
    </source>
</evidence>
<reference evidence="4" key="1">
    <citation type="submission" date="2020-05" db="EMBL/GenBank/DDBJ databases">
        <authorList>
            <person name="Chiriac C."/>
            <person name="Salcher M."/>
            <person name="Ghai R."/>
            <person name="Kavagutti S V."/>
        </authorList>
    </citation>
    <scope>NUCLEOTIDE SEQUENCE</scope>
</reference>
<dbReference type="Pfam" id="PF14520">
    <property type="entry name" value="HHH_5"/>
    <property type="match status" value="1"/>
</dbReference>
<dbReference type="GO" id="GO:0009381">
    <property type="term" value="F:excinuclease ABC activity"/>
    <property type="evidence" value="ECO:0007669"/>
    <property type="project" value="InterPro"/>
</dbReference>
<organism evidence="4">
    <name type="scientific">freshwater metagenome</name>
    <dbReference type="NCBI Taxonomy" id="449393"/>
    <lineage>
        <taxon>unclassified sequences</taxon>
        <taxon>metagenomes</taxon>
        <taxon>ecological metagenomes</taxon>
    </lineage>
</organism>
<dbReference type="GO" id="GO:0009380">
    <property type="term" value="C:excinuclease repair complex"/>
    <property type="evidence" value="ECO:0007669"/>
    <property type="project" value="TreeGrafter"/>
</dbReference>
<dbReference type="PANTHER" id="PTHR30562">
    <property type="entry name" value="UVRC/OXIDOREDUCTASE"/>
    <property type="match status" value="1"/>
</dbReference>
<sequence length="288" mass="31951">MARNAHYALIQFLSKRATDAAVSGKALLEIEEQLELKRTPLRIECYDISNISGTSVVASMVVFEDGMAKKSEYRRFIIDTKEATDDTRAMHQVITRRMKRLLNDRAVDESDVAAIGGKLSKFSYPPQLIVVDGGAPQVAAAQRALDELGVTDVALCGLAKRLEEVWRPGESDPLILPRTSEGMYLLQRIRDEAHRFAITFHRSRRSKVMLESILDEIPQMGQARRAALLEQFGSVAALRKATLQQIAMTPGIGEKIAEVIFEYLQKSSQSQGTEIVNTQTGEITSASK</sequence>
<keyword evidence="1" id="KW-0742">SOS response</keyword>
<dbReference type="InterPro" id="IPR001162">
    <property type="entry name" value="UvrC_RNase_H_dom"/>
</dbReference>
<dbReference type="Pfam" id="PF08459">
    <property type="entry name" value="UvrC_RNaseH_dom"/>
    <property type="match status" value="1"/>
</dbReference>
<name>A0A6J7U9F4_9ZZZZ</name>
<gene>
    <name evidence="3" type="ORF">UFOPK3119_00821</name>
    <name evidence="4" type="ORF">UFOPK4348_00291</name>
</gene>
<dbReference type="InterPro" id="IPR038476">
    <property type="entry name" value="UvrC_RNase_H_dom_sf"/>
</dbReference>
<dbReference type="EMBL" id="CAFAAX010000113">
    <property type="protein sequence ID" value="CAB4819789.1"/>
    <property type="molecule type" value="Genomic_DNA"/>
</dbReference>
<dbReference type="AlphaFoldDB" id="A0A6J7U9F4"/>
<evidence type="ECO:0000256" key="1">
    <source>
        <dbReference type="ARBA" id="ARBA00023236"/>
    </source>
</evidence>
<dbReference type="FunFam" id="3.30.420.340:FF:000003">
    <property type="entry name" value="UvrABC system protein C"/>
    <property type="match status" value="1"/>
</dbReference>
<dbReference type="GO" id="GO:0009432">
    <property type="term" value="P:SOS response"/>
    <property type="evidence" value="ECO:0007669"/>
    <property type="project" value="UniProtKB-KW"/>
</dbReference>
<dbReference type="GO" id="GO:0006281">
    <property type="term" value="P:DNA repair"/>
    <property type="evidence" value="ECO:0007669"/>
    <property type="project" value="UniProtKB-KW"/>
</dbReference>
<dbReference type="SUPFAM" id="SSF47781">
    <property type="entry name" value="RuvA domain 2-like"/>
    <property type="match status" value="1"/>
</dbReference>
<keyword evidence="1" id="KW-0227">DNA damage</keyword>
<dbReference type="InterPro" id="IPR050066">
    <property type="entry name" value="UvrABC_protein_C"/>
</dbReference>